<gene>
    <name evidence="3" type="ORF">BSF38_01958</name>
</gene>
<dbReference type="KEGG" id="pbor:BSF38_01958"/>
<evidence type="ECO:0000259" key="2">
    <source>
        <dbReference type="Pfam" id="PF06223"/>
    </source>
</evidence>
<reference evidence="4" key="1">
    <citation type="submission" date="2016-12" db="EMBL/GenBank/DDBJ databases">
        <title>Comparative genomics of four Isosphaeraceae planctomycetes: a common pool of plasmids and glycoside hydrolase genes.</title>
        <authorList>
            <person name="Ivanova A."/>
        </authorList>
    </citation>
    <scope>NUCLEOTIDE SEQUENCE [LARGE SCALE GENOMIC DNA]</scope>
    <source>
        <strain evidence="4">PX4</strain>
    </source>
</reference>
<feature type="compositionally biased region" description="Basic and acidic residues" evidence="1">
    <location>
        <begin position="50"/>
        <end position="64"/>
    </location>
</feature>
<dbReference type="InterPro" id="IPR009350">
    <property type="entry name" value="Phage_tail_T"/>
</dbReference>
<dbReference type="Pfam" id="PF06223">
    <property type="entry name" value="Phage_tail_T"/>
    <property type="match status" value="1"/>
</dbReference>
<keyword evidence="4" id="KW-1185">Reference proteome</keyword>
<dbReference type="EMBL" id="CP019082">
    <property type="protein sequence ID" value="APW60488.1"/>
    <property type="molecule type" value="Genomic_DNA"/>
</dbReference>
<dbReference type="AlphaFoldDB" id="A0A1U7CNJ8"/>
<dbReference type="Proteomes" id="UP000186309">
    <property type="component" value="Chromosome"/>
</dbReference>
<dbReference type="RefSeq" id="WP_076345168.1">
    <property type="nucleotide sequence ID" value="NZ_CP019082.1"/>
</dbReference>
<dbReference type="STRING" id="1387353.BSF38_01958"/>
<organism evidence="3 4">
    <name type="scientific">Paludisphaera borealis</name>
    <dbReference type="NCBI Taxonomy" id="1387353"/>
    <lineage>
        <taxon>Bacteria</taxon>
        <taxon>Pseudomonadati</taxon>
        <taxon>Planctomycetota</taxon>
        <taxon>Planctomycetia</taxon>
        <taxon>Isosphaerales</taxon>
        <taxon>Isosphaeraceae</taxon>
        <taxon>Paludisphaera</taxon>
    </lineage>
</organism>
<evidence type="ECO:0000313" key="3">
    <source>
        <dbReference type="EMBL" id="APW60488.1"/>
    </source>
</evidence>
<evidence type="ECO:0000256" key="1">
    <source>
        <dbReference type="SAM" id="MobiDB-lite"/>
    </source>
</evidence>
<accession>A0A1U7CNJ8</accession>
<evidence type="ECO:0000313" key="4">
    <source>
        <dbReference type="Proteomes" id="UP000186309"/>
    </source>
</evidence>
<protein>
    <recommendedName>
        <fullName evidence="2">Minor tail T domain-containing protein</fullName>
    </recommendedName>
</protein>
<feature type="region of interest" description="Disordered" evidence="1">
    <location>
        <begin position="40"/>
        <end position="68"/>
    </location>
</feature>
<sequence>MPASEFIEWKLLSRMECWPDAHFDAALICSAVANFVGGNKTTADDFYPEPAKRGAEPSGRRPTAEESAGILGRRFQENNEAALKRIAAMGRRI</sequence>
<feature type="domain" description="Minor tail T" evidence="2">
    <location>
        <begin position="2"/>
        <end position="70"/>
    </location>
</feature>
<name>A0A1U7CNJ8_9BACT</name>
<proteinExistence type="predicted"/>